<dbReference type="PANTHER" id="PTHR35400">
    <property type="entry name" value="SLR1083 PROTEIN"/>
    <property type="match status" value="1"/>
</dbReference>
<keyword evidence="2" id="KW-0255">Endonuclease</keyword>
<accession>A0A849C625</accession>
<dbReference type="Gene3D" id="3.90.1570.10">
    <property type="entry name" value="tt1808, chain A"/>
    <property type="match status" value="1"/>
</dbReference>
<dbReference type="InterPro" id="IPR011335">
    <property type="entry name" value="Restrct_endonuc-II-like"/>
</dbReference>
<name>A0A849C625_9NOCA</name>
<protein>
    <submittedName>
        <fullName evidence="2">Uma2 family endonuclease</fullName>
    </submittedName>
</protein>
<dbReference type="EMBL" id="JABELX010000012">
    <property type="protein sequence ID" value="NNH74082.1"/>
    <property type="molecule type" value="Genomic_DNA"/>
</dbReference>
<dbReference type="AlphaFoldDB" id="A0A849C625"/>
<evidence type="ECO:0000259" key="1">
    <source>
        <dbReference type="Pfam" id="PF05685"/>
    </source>
</evidence>
<feature type="domain" description="Putative restriction endonuclease" evidence="1">
    <location>
        <begin position="42"/>
        <end position="209"/>
    </location>
</feature>
<dbReference type="InterPro" id="IPR008538">
    <property type="entry name" value="Uma2"/>
</dbReference>
<comment type="caution">
    <text evidence="2">The sequence shown here is derived from an EMBL/GenBank/DDBJ whole genome shotgun (WGS) entry which is preliminary data.</text>
</comment>
<keyword evidence="2" id="KW-0540">Nuclease</keyword>
<dbReference type="RefSeq" id="WP_169814984.1">
    <property type="nucleotide sequence ID" value="NZ_JABELX010000012.1"/>
</dbReference>
<dbReference type="Proteomes" id="UP000586827">
    <property type="component" value="Unassembled WGS sequence"/>
</dbReference>
<dbReference type="CDD" id="cd06260">
    <property type="entry name" value="DUF820-like"/>
    <property type="match status" value="1"/>
</dbReference>
<evidence type="ECO:0000313" key="2">
    <source>
        <dbReference type="EMBL" id="NNH74082.1"/>
    </source>
</evidence>
<proteinExistence type="predicted"/>
<reference evidence="2 3" key="1">
    <citation type="submission" date="2020-05" db="EMBL/GenBank/DDBJ databases">
        <title>MicrobeNet Type strains.</title>
        <authorList>
            <person name="Nicholson A.C."/>
        </authorList>
    </citation>
    <scope>NUCLEOTIDE SEQUENCE [LARGE SCALE GENOMIC DNA]</scope>
    <source>
        <strain evidence="2 3">JCM 3224</strain>
    </source>
</reference>
<gene>
    <name evidence="2" type="ORF">HLB23_30225</name>
</gene>
<evidence type="ECO:0000313" key="3">
    <source>
        <dbReference type="Proteomes" id="UP000586827"/>
    </source>
</evidence>
<sequence length="222" mass="24339">MTVSTGSRANAGIPLAGHRRTGRKDIVSVAHDHTFGPYTIYDLDALPDEGKGYELADGWLIPLSPSARHDMAAEILRDLMRAAARVAETKVYVQAPMDISTPAGVRKPDIGVIELDAARAAHEDNARTFYGRDLLLVAEIVSRRSGSEHVDRVDKLVDYANTGIPNYWIVDLEPHPRIQVYRLVDGSYERLDAVAAGNVLTVRDPFSITLDPADLLNIDELG</sequence>
<keyword evidence="3" id="KW-1185">Reference proteome</keyword>
<keyword evidence="2" id="KW-0378">Hydrolase</keyword>
<dbReference type="GO" id="GO:0004519">
    <property type="term" value="F:endonuclease activity"/>
    <property type="evidence" value="ECO:0007669"/>
    <property type="project" value="UniProtKB-KW"/>
</dbReference>
<organism evidence="2 3">
    <name type="scientific">Nocardia uniformis</name>
    <dbReference type="NCBI Taxonomy" id="53432"/>
    <lineage>
        <taxon>Bacteria</taxon>
        <taxon>Bacillati</taxon>
        <taxon>Actinomycetota</taxon>
        <taxon>Actinomycetes</taxon>
        <taxon>Mycobacteriales</taxon>
        <taxon>Nocardiaceae</taxon>
        <taxon>Nocardia</taxon>
    </lineage>
</organism>
<dbReference type="SUPFAM" id="SSF52980">
    <property type="entry name" value="Restriction endonuclease-like"/>
    <property type="match status" value="1"/>
</dbReference>
<dbReference type="PANTHER" id="PTHR35400:SF3">
    <property type="entry name" value="SLL1072 PROTEIN"/>
    <property type="match status" value="1"/>
</dbReference>
<dbReference type="InterPro" id="IPR012296">
    <property type="entry name" value="Nuclease_put_TT1808"/>
</dbReference>
<dbReference type="Pfam" id="PF05685">
    <property type="entry name" value="Uma2"/>
    <property type="match status" value="1"/>
</dbReference>